<dbReference type="InterPro" id="IPR005312">
    <property type="entry name" value="DUF1759"/>
</dbReference>
<keyword evidence="4" id="KW-1185">Reference proteome</keyword>
<dbReference type="Pfam" id="PF03564">
    <property type="entry name" value="DUF1759"/>
    <property type="match status" value="1"/>
</dbReference>
<evidence type="ECO:0000259" key="2">
    <source>
        <dbReference type="PROSITE" id="PS50158"/>
    </source>
</evidence>
<dbReference type="InterPro" id="IPR043128">
    <property type="entry name" value="Rev_trsase/Diguanyl_cyclase"/>
</dbReference>
<dbReference type="Proteomes" id="UP000007879">
    <property type="component" value="Unassembled WGS sequence"/>
</dbReference>
<dbReference type="EnsemblMetazoa" id="Aqu2.1.38211_001">
    <property type="protein sequence ID" value="Aqu2.1.38211_001"/>
    <property type="gene ID" value="Aqu2.1.38211"/>
</dbReference>
<accession>A0A1X7VDT9</accession>
<name>A0A1X7VDT9_AMPQE</name>
<dbReference type="GO" id="GO:0008270">
    <property type="term" value="F:zinc ion binding"/>
    <property type="evidence" value="ECO:0007669"/>
    <property type="project" value="UniProtKB-KW"/>
</dbReference>
<dbReference type="EnsemblMetazoa" id="XM_011412226.2">
    <property type="protein sequence ID" value="XP_011410528.1"/>
    <property type="gene ID" value="LOC100633078"/>
</dbReference>
<dbReference type="eggNOG" id="ENOG502QR56">
    <property type="taxonomic scope" value="Eukaryota"/>
</dbReference>
<dbReference type="PROSITE" id="PS50158">
    <property type="entry name" value="ZF_CCHC"/>
    <property type="match status" value="1"/>
</dbReference>
<keyword evidence="1" id="KW-0479">Metal-binding</keyword>
<dbReference type="CDD" id="cd01644">
    <property type="entry name" value="RT_pepA17"/>
    <property type="match status" value="1"/>
</dbReference>
<keyword evidence="1" id="KW-0863">Zinc-finger</keyword>
<dbReference type="InterPro" id="IPR008042">
    <property type="entry name" value="Retrotrans_Pao"/>
</dbReference>
<reference evidence="4" key="1">
    <citation type="journal article" date="2010" name="Nature">
        <title>The Amphimedon queenslandica genome and the evolution of animal complexity.</title>
        <authorList>
            <person name="Srivastava M."/>
            <person name="Simakov O."/>
            <person name="Chapman J."/>
            <person name="Fahey B."/>
            <person name="Gauthier M.E."/>
            <person name="Mitros T."/>
            <person name="Richards G.S."/>
            <person name="Conaco C."/>
            <person name="Dacre M."/>
            <person name="Hellsten U."/>
            <person name="Larroux C."/>
            <person name="Putnam N.H."/>
            <person name="Stanke M."/>
            <person name="Adamska M."/>
            <person name="Darling A."/>
            <person name="Degnan S.M."/>
            <person name="Oakley T.H."/>
            <person name="Plachetzki D.C."/>
            <person name="Zhai Y."/>
            <person name="Adamski M."/>
            <person name="Calcino A."/>
            <person name="Cummins S.F."/>
            <person name="Goodstein D.M."/>
            <person name="Harris C."/>
            <person name="Jackson D.J."/>
            <person name="Leys S.P."/>
            <person name="Shu S."/>
            <person name="Woodcroft B.J."/>
            <person name="Vervoort M."/>
            <person name="Kosik K.S."/>
            <person name="Manning G."/>
            <person name="Degnan B.M."/>
            <person name="Rokhsar D.S."/>
        </authorList>
    </citation>
    <scope>NUCLEOTIDE SEQUENCE [LARGE SCALE GENOMIC DNA]</scope>
</reference>
<dbReference type="InterPro" id="IPR001969">
    <property type="entry name" value="Aspartic_peptidase_AS"/>
</dbReference>
<dbReference type="AlphaFoldDB" id="A0A1X7VDT9"/>
<sequence length="1105" mass="124209">MAAELAHKKSVRSGHRGTVTRKVTELETALGATPLDRDSLEQLRAALAEKVAVLKDLDESILALLEDEAEIETDIEGAEVIRDTLRSALFKIDKAIGPPSGAPRGVSPTVGDTPSESVATRIKLPELTLTPFDGDYTKWKTFWDSFESAIHNRRDLSDIDKFTYLRSLLIRSAKEAVAGLSLTSSNYQEAIDILKKRFGDESQIITKHMEAFTGLEAVTDNQNLSALRRLYDKVEIHVRGLRSLGIAHSAYGALLTPLLMRKLPQELRVLISRKMSGKEWEFNPILAALLEEIEARERAGIIHKSSNAYTRTKRESATATTLTTKDSGHSECCYCSEKHEPSLCKNVVLIEPRKQILKGRGYCFNCLRKGHRVRDCRAPPKCTECKSKHHPSICLKAVKSESSKETLNLQVNVSNLNPEAPPFTSLSSTSQAEENDTVLLQTVRVTAFNPSNPALCREAKVILDSGSQRSYVTQDLKKEMALKVKSKKSMSIAAFGSTTQREEEYDIVEIGLRTEEGSIILRLLAVPLICGPIPAAPIEISKRYYEHLSNLDLAVPDEGEPQILIGLDYYWSVVSGEVIQASSGPSALYTKFGWVLSGPMSGIMHDSSAALITHVLKVETGPTNREIDKRLRSFWDLESLGIVDTEEAVYEQLSSHISLCNGRYKLSLPWKDPCASVPDNFSLSKRRLLSLLKRLRKTPDLLIEYDRVIQHQKQMGIVELIEDPSRQDGNRVHYLPHHAIIRKDRETSKVRIVYDASASENGPSLNACLHTGPKFNQKIMEILLRFRVHKVALAADIEKAFLMITIDKRDRDVLRFLWIDDLYKDPPFFIVLRFTRVVFGVTSSPFLLNATIKFHLESLIESNRKLVNKLLRSFYVDDLVTGAKTEEEAFLLYSDAKDLMKKGGFNLCKFCSNSEVLQKKIDLLERRVSGPSIVDNKEKTYAQSVLQNSQKSSEGEKKILGVLWNVISDDIVLNFCNIFDKANESEPSKRHIVSLAGRFYDPLGLAAPVIIKFKVLVQELCRAKVQWDETLTGKLLERWQLLVKEFVSCLPIRIPRCYTQSLDDVESFQLVGFCDASSVAYAAVVYLRMRSGEMTITRHLLPRLE</sequence>
<dbReference type="PANTHER" id="PTHR47331:SF1">
    <property type="entry name" value="GAG-LIKE PROTEIN"/>
    <property type="match status" value="1"/>
</dbReference>
<feature type="domain" description="CCHC-type" evidence="2">
    <location>
        <begin position="363"/>
        <end position="377"/>
    </location>
</feature>
<evidence type="ECO:0000256" key="1">
    <source>
        <dbReference type="PROSITE-ProRule" id="PRU00047"/>
    </source>
</evidence>
<dbReference type="Pfam" id="PF05380">
    <property type="entry name" value="Peptidase_A17"/>
    <property type="match status" value="1"/>
</dbReference>
<dbReference type="Pfam" id="PF05585">
    <property type="entry name" value="DUF1758"/>
    <property type="match status" value="1"/>
</dbReference>
<dbReference type="GO" id="GO:0004190">
    <property type="term" value="F:aspartic-type endopeptidase activity"/>
    <property type="evidence" value="ECO:0007669"/>
    <property type="project" value="InterPro"/>
</dbReference>
<evidence type="ECO:0000313" key="4">
    <source>
        <dbReference type="Proteomes" id="UP000007879"/>
    </source>
</evidence>
<organism evidence="3">
    <name type="scientific">Amphimedon queenslandica</name>
    <name type="common">Sponge</name>
    <dbReference type="NCBI Taxonomy" id="400682"/>
    <lineage>
        <taxon>Eukaryota</taxon>
        <taxon>Metazoa</taxon>
        <taxon>Porifera</taxon>
        <taxon>Demospongiae</taxon>
        <taxon>Heteroscleromorpha</taxon>
        <taxon>Haplosclerida</taxon>
        <taxon>Niphatidae</taxon>
        <taxon>Amphimedon</taxon>
    </lineage>
</organism>
<proteinExistence type="predicted"/>
<dbReference type="PROSITE" id="PS00141">
    <property type="entry name" value="ASP_PROTEASE"/>
    <property type="match status" value="1"/>
</dbReference>
<dbReference type="GO" id="GO:0003676">
    <property type="term" value="F:nucleic acid binding"/>
    <property type="evidence" value="ECO:0007669"/>
    <property type="project" value="InterPro"/>
</dbReference>
<dbReference type="OMA" id="WMITIEN"/>
<dbReference type="Gene3D" id="3.30.70.270">
    <property type="match status" value="1"/>
</dbReference>
<gene>
    <name evidence="3" type="primary">100633078</name>
</gene>
<dbReference type="PANTHER" id="PTHR47331">
    <property type="entry name" value="PHD-TYPE DOMAIN-CONTAINING PROTEIN"/>
    <property type="match status" value="1"/>
</dbReference>
<dbReference type="InterPro" id="IPR043502">
    <property type="entry name" value="DNA/RNA_pol_sf"/>
</dbReference>
<dbReference type="OrthoDB" id="5967017at2759"/>
<dbReference type="InterPro" id="IPR001878">
    <property type="entry name" value="Znf_CCHC"/>
</dbReference>
<evidence type="ECO:0000313" key="3">
    <source>
        <dbReference type="EnsemblMetazoa" id="Aqu2.1.38211_001"/>
    </source>
</evidence>
<dbReference type="STRING" id="400682.A0A1X7VDT9"/>
<protein>
    <recommendedName>
        <fullName evidence="2">CCHC-type domain-containing protein</fullName>
    </recommendedName>
</protein>
<keyword evidence="1" id="KW-0862">Zinc</keyword>
<dbReference type="KEGG" id="aqu:100633078"/>
<dbReference type="InterPro" id="IPR008737">
    <property type="entry name" value="DUF1758"/>
</dbReference>
<dbReference type="Gene3D" id="3.10.10.10">
    <property type="entry name" value="HIV Type 1 Reverse Transcriptase, subunit A, domain 1"/>
    <property type="match status" value="1"/>
</dbReference>
<dbReference type="GO" id="GO:0006508">
    <property type="term" value="P:proteolysis"/>
    <property type="evidence" value="ECO:0007669"/>
    <property type="project" value="InterPro"/>
</dbReference>
<reference evidence="3" key="2">
    <citation type="submission" date="2017-05" db="UniProtKB">
        <authorList>
            <consortium name="EnsemblMetazoa"/>
        </authorList>
    </citation>
    <scope>IDENTIFICATION</scope>
</reference>
<dbReference type="SUPFAM" id="SSF56672">
    <property type="entry name" value="DNA/RNA polymerases"/>
    <property type="match status" value="1"/>
</dbReference>
<dbReference type="InParanoid" id="A0A1X7VDT9"/>